<dbReference type="AlphaFoldDB" id="A0A229NUT8"/>
<dbReference type="EMBL" id="NMUQ01000003">
    <property type="protein sequence ID" value="OXM13594.1"/>
    <property type="molecule type" value="Genomic_DNA"/>
</dbReference>
<dbReference type="RefSeq" id="WP_089526298.1">
    <property type="nucleotide sequence ID" value="NZ_NMUQ01000003.1"/>
</dbReference>
<sequence length="218" mass="24106">MSSKLTLRLLGVAATAIVAYALYKNYVLDPQAASFLSRKPDSAQPNSEPVWLAVLYVHITAACLATLCGLLGFSPRSRRSGRAGKVHRWNGYIYFASVFIICLTSGYMAPYATGGKWTSVPFNLLSILWPAITVLAIRSARQRRFSDHKRGMIRSYAFCFNNLTLHMFTTFFYSGLGLDYALGYTLALYTNIAFLLIAGEAAIRLLKLPKDSPIQQAG</sequence>
<keyword evidence="1" id="KW-0472">Membrane</keyword>
<feature type="transmembrane region" description="Helical" evidence="1">
    <location>
        <begin position="158"/>
        <end position="176"/>
    </location>
</feature>
<keyword evidence="1" id="KW-1133">Transmembrane helix</keyword>
<feature type="transmembrane region" description="Helical" evidence="1">
    <location>
        <begin position="118"/>
        <end position="137"/>
    </location>
</feature>
<dbReference type="InterPro" id="IPR018750">
    <property type="entry name" value="DUF2306_membrane"/>
</dbReference>
<accession>A0A229NUT8</accession>
<dbReference type="OrthoDB" id="195502at2"/>
<evidence type="ECO:0000256" key="1">
    <source>
        <dbReference type="SAM" id="Phobius"/>
    </source>
</evidence>
<reference evidence="2 3" key="1">
    <citation type="submission" date="2017-07" db="EMBL/GenBank/DDBJ databases">
        <title>Paenibacillus herberti R33 genome sequencing and assembly.</title>
        <authorList>
            <person name="Su W."/>
        </authorList>
    </citation>
    <scope>NUCLEOTIDE SEQUENCE [LARGE SCALE GENOMIC DNA]</scope>
    <source>
        <strain evidence="2 3">R33</strain>
    </source>
</reference>
<dbReference type="Proteomes" id="UP000215145">
    <property type="component" value="Unassembled WGS sequence"/>
</dbReference>
<evidence type="ECO:0008006" key="4">
    <source>
        <dbReference type="Google" id="ProtNLM"/>
    </source>
</evidence>
<feature type="transmembrane region" description="Helical" evidence="1">
    <location>
        <begin position="7"/>
        <end position="23"/>
    </location>
</feature>
<keyword evidence="3" id="KW-1185">Reference proteome</keyword>
<name>A0A229NUT8_9BACL</name>
<organism evidence="2 3">
    <name type="scientific">Paenibacillus herberti</name>
    <dbReference type="NCBI Taxonomy" id="1619309"/>
    <lineage>
        <taxon>Bacteria</taxon>
        <taxon>Bacillati</taxon>
        <taxon>Bacillota</taxon>
        <taxon>Bacilli</taxon>
        <taxon>Bacillales</taxon>
        <taxon>Paenibacillaceae</taxon>
        <taxon>Paenibacillus</taxon>
    </lineage>
</organism>
<evidence type="ECO:0000313" key="2">
    <source>
        <dbReference type="EMBL" id="OXM13594.1"/>
    </source>
</evidence>
<feature type="transmembrane region" description="Helical" evidence="1">
    <location>
        <begin position="182"/>
        <end position="203"/>
    </location>
</feature>
<feature type="transmembrane region" description="Helical" evidence="1">
    <location>
        <begin position="92"/>
        <end position="112"/>
    </location>
</feature>
<dbReference type="Pfam" id="PF10067">
    <property type="entry name" value="DUF2306"/>
    <property type="match status" value="1"/>
</dbReference>
<gene>
    <name evidence="2" type="ORF">CGZ75_21440</name>
</gene>
<comment type="caution">
    <text evidence="2">The sequence shown here is derived from an EMBL/GenBank/DDBJ whole genome shotgun (WGS) entry which is preliminary data.</text>
</comment>
<proteinExistence type="predicted"/>
<evidence type="ECO:0000313" key="3">
    <source>
        <dbReference type="Proteomes" id="UP000215145"/>
    </source>
</evidence>
<feature type="transmembrane region" description="Helical" evidence="1">
    <location>
        <begin position="50"/>
        <end position="71"/>
    </location>
</feature>
<keyword evidence="1" id="KW-0812">Transmembrane</keyword>
<protein>
    <recommendedName>
        <fullName evidence="4">DUF2306 domain-containing protein</fullName>
    </recommendedName>
</protein>